<evidence type="ECO:0000259" key="9">
    <source>
        <dbReference type="PROSITE" id="PS50850"/>
    </source>
</evidence>
<feature type="domain" description="Major facilitator superfamily (MFS) profile" evidence="9">
    <location>
        <begin position="5"/>
        <end position="432"/>
    </location>
</feature>
<sequence length="437" mass="47105">MTTLLLAIIYIAFISLGLPDSMLGAAWPTMGPALHAQLSWAGGLSMTISAGTIISALISERVTLRFGAGKVTAISTLISAAALLGFSMAPNYWVLLAIALPYGLGAGAIDAALNNYVAVHYQSSHMNWLHSMWGLGALIGPYVMGYAISSGRGWATGYHIIGFMQLAIAMLLLFSLPLWKKVHEQYTHATVQQALKEHHETLESGETGESGKSGKTPVERQSAEQSGLTRQTIESGNERKPLGIRGVFKLRGAVQMLLMFFCYCAFEQTCMLWASSYLHLDTGVADAAAASMASLFLIGITVGRIGSGFLALRLSDAAMIRIGQLIMGIGVVLLIMPAIGTWTDITAFILIGLGCAPMYPCIIHLTPTLFGARNSQAIVGMQMAFAYLGSMFMPALFGVIAQYCSMSLLPWYLLVLLLINVTMHMWLHRLYVPANVQ</sequence>
<evidence type="ECO:0000256" key="5">
    <source>
        <dbReference type="ARBA" id="ARBA00022989"/>
    </source>
</evidence>
<dbReference type="EMBL" id="QXGM01000001">
    <property type="protein sequence ID" value="RSX55784.1"/>
    <property type="molecule type" value="Genomic_DNA"/>
</dbReference>
<feature type="transmembrane region" description="Helical" evidence="8">
    <location>
        <begin position="71"/>
        <end position="89"/>
    </location>
</feature>
<evidence type="ECO:0000256" key="4">
    <source>
        <dbReference type="ARBA" id="ARBA00022692"/>
    </source>
</evidence>
<gene>
    <name evidence="10" type="ORF">D2E26_0347</name>
</gene>
<dbReference type="RefSeq" id="WP_125962974.1">
    <property type="nucleotide sequence ID" value="NZ_QXGM01000001.1"/>
</dbReference>
<proteinExistence type="inferred from homology"/>
<keyword evidence="4 8" id="KW-0812">Transmembrane</keyword>
<evidence type="ECO:0000313" key="11">
    <source>
        <dbReference type="Proteomes" id="UP000287609"/>
    </source>
</evidence>
<dbReference type="InterPro" id="IPR051788">
    <property type="entry name" value="MFS_Transporter"/>
</dbReference>
<evidence type="ECO:0000256" key="8">
    <source>
        <dbReference type="SAM" id="Phobius"/>
    </source>
</evidence>
<evidence type="ECO:0000313" key="10">
    <source>
        <dbReference type="EMBL" id="RSX55784.1"/>
    </source>
</evidence>
<comment type="caution">
    <text evidence="10">The sequence shown here is derived from an EMBL/GenBank/DDBJ whole genome shotgun (WGS) entry which is preliminary data.</text>
</comment>
<dbReference type="InterPro" id="IPR020846">
    <property type="entry name" value="MFS_dom"/>
</dbReference>
<dbReference type="AlphaFoldDB" id="A0A430FSC4"/>
<evidence type="ECO:0000256" key="2">
    <source>
        <dbReference type="ARBA" id="ARBA00008335"/>
    </source>
</evidence>
<dbReference type="SUPFAM" id="SSF103473">
    <property type="entry name" value="MFS general substrate transporter"/>
    <property type="match status" value="1"/>
</dbReference>
<dbReference type="PANTHER" id="PTHR23514:SF3">
    <property type="entry name" value="BYPASS OF STOP CODON PROTEIN 6"/>
    <property type="match status" value="1"/>
</dbReference>
<accession>A0A430FSC4</accession>
<dbReference type="PROSITE" id="PS50850">
    <property type="entry name" value="MFS"/>
    <property type="match status" value="1"/>
</dbReference>
<dbReference type="OrthoDB" id="9795150at2"/>
<keyword evidence="5 8" id="KW-1133">Transmembrane helix</keyword>
<feature type="transmembrane region" description="Helical" evidence="8">
    <location>
        <begin position="160"/>
        <end position="179"/>
    </location>
</feature>
<evidence type="ECO:0000256" key="3">
    <source>
        <dbReference type="ARBA" id="ARBA00022448"/>
    </source>
</evidence>
<organism evidence="10 11">
    <name type="scientific">Bifidobacterium dolichotidis</name>
    <dbReference type="NCBI Taxonomy" id="2306976"/>
    <lineage>
        <taxon>Bacteria</taxon>
        <taxon>Bacillati</taxon>
        <taxon>Actinomycetota</taxon>
        <taxon>Actinomycetes</taxon>
        <taxon>Bifidobacteriales</taxon>
        <taxon>Bifidobacteriaceae</taxon>
        <taxon>Bifidobacterium</taxon>
    </lineage>
</organism>
<feature type="transmembrane region" description="Helical" evidence="8">
    <location>
        <begin position="95"/>
        <end position="116"/>
    </location>
</feature>
<feature type="transmembrane region" description="Helical" evidence="8">
    <location>
        <begin position="318"/>
        <end position="339"/>
    </location>
</feature>
<keyword evidence="6 8" id="KW-0472">Membrane</keyword>
<feature type="transmembrane region" description="Helical" evidence="8">
    <location>
        <begin position="128"/>
        <end position="148"/>
    </location>
</feature>
<reference evidence="10 11" key="1">
    <citation type="submission" date="2018-09" db="EMBL/GenBank/DDBJ databases">
        <title>Characterization of the phylogenetic diversity of five novel species belonging to the genus Bifidobacterium.</title>
        <authorList>
            <person name="Lugli G.A."/>
            <person name="Duranti S."/>
            <person name="Milani C."/>
        </authorList>
    </citation>
    <scope>NUCLEOTIDE SEQUENCE [LARGE SCALE GENOMIC DNA]</scope>
    <source>
        <strain evidence="10 11">2036B</strain>
    </source>
</reference>
<dbReference type="GO" id="GO:0005886">
    <property type="term" value="C:plasma membrane"/>
    <property type="evidence" value="ECO:0007669"/>
    <property type="project" value="UniProtKB-SubCell"/>
</dbReference>
<dbReference type="GO" id="GO:0022857">
    <property type="term" value="F:transmembrane transporter activity"/>
    <property type="evidence" value="ECO:0007669"/>
    <property type="project" value="InterPro"/>
</dbReference>
<feature type="transmembrane region" description="Helical" evidence="8">
    <location>
        <begin position="409"/>
        <end position="427"/>
    </location>
</feature>
<dbReference type="PANTHER" id="PTHR23514">
    <property type="entry name" value="BYPASS OF STOP CODON PROTEIN 6"/>
    <property type="match status" value="1"/>
</dbReference>
<comment type="similarity">
    <text evidence="2">Belongs to the major facilitator superfamily.</text>
</comment>
<dbReference type="Gene3D" id="1.20.1250.20">
    <property type="entry name" value="MFS general substrate transporter like domains"/>
    <property type="match status" value="1"/>
</dbReference>
<dbReference type="InterPro" id="IPR036259">
    <property type="entry name" value="MFS_trans_sf"/>
</dbReference>
<feature type="transmembrane region" description="Helical" evidence="8">
    <location>
        <begin position="345"/>
        <end position="372"/>
    </location>
</feature>
<evidence type="ECO:0000256" key="6">
    <source>
        <dbReference type="ARBA" id="ARBA00023136"/>
    </source>
</evidence>
<dbReference type="InterPro" id="IPR011701">
    <property type="entry name" value="MFS"/>
</dbReference>
<name>A0A430FSC4_9BIFI</name>
<protein>
    <submittedName>
        <fullName evidence="10">MFS transporter</fullName>
    </submittedName>
</protein>
<feature type="transmembrane region" description="Helical" evidence="8">
    <location>
        <begin position="384"/>
        <end position="403"/>
    </location>
</feature>
<feature type="compositionally biased region" description="Polar residues" evidence="7">
    <location>
        <begin position="223"/>
        <end position="233"/>
    </location>
</feature>
<evidence type="ECO:0000256" key="1">
    <source>
        <dbReference type="ARBA" id="ARBA00004651"/>
    </source>
</evidence>
<keyword evidence="3" id="KW-0813">Transport</keyword>
<keyword evidence="11" id="KW-1185">Reference proteome</keyword>
<feature type="transmembrane region" description="Helical" evidence="8">
    <location>
        <begin position="287"/>
        <end position="306"/>
    </location>
</feature>
<evidence type="ECO:0000256" key="7">
    <source>
        <dbReference type="SAM" id="MobiDB-lite"/>
    </source>
</evidence>
<dbReference type="Pfam" id="PF07690">
    <property type="entry name" value="MFS_1"/>
    <property type="match status" value="1"/>
</dbReference>
<dbReference type="Proteomes" id="UP000287609">
    <property type="component" value="Unassembled WGS sequence"/>
</dbReference>
<feature type="transmembrane region" description="Helical" evidence="8">
    <location>
        <begin position="40"/>
        <end position="59"/>
    </location>
</feature>
<feature type="region of interest" description="Disordered" evidence="7">
    <location>
        <begin position="200"/>
        <end position="233"/>
    </location>
</feature>
<comment type="subcellular location">
    <subcellularLocation>
        <location evidence="1">Cell membrane</location>
        <topology evidence="1">Multi-pass membrane protein</topology>
    </subcellularLocation>
</comment>
<feature type="transmembrane region" description="Helical" evidence="8">
    <location>
        <begin position="254"/>
        <end position="275"/>
    </location>
</feature>